<dbReference type="PANTHER" id="PTHR43133:SF8">
    <property type="entry name" value="RNA POLYMERASE SIGMA FACTOR HI_1459-RELATED"/>
    <property type="match status" value="1"/>
</dbReference>
<dbReference type="OrthoDB" id="265863at2"/>
<evidence type="ECO:0000256" key="3">
    <source>
        <dbReference type="ARBA" id="ARBA00023082"/>
    </source>
</evidence>
<dbReference type="SUPFAM" id="SSF88946">
    <property type="entry name" value="Sigma2 domain of RNA polymerase sigma factors"/>
    <property type="match status" value="1"/>
</dbReference>
<evidence type="ECO:0000313" key="7">
    <source>
        <dbReference type="EMBL" id="PRY43349.1"/>
    </source>
</evidence>
<dbReference type="InterPro" id="IPR013324">
    <property type="entry name" value="RNA_pol_sigma_r3/r4-like"/>
</dbReference>
<dbReference type="InterPro" id="IPR013325">
    <property type="entry name" value="RNA_pol_sigma_r2"/>
</dbReference>
<dbReference type="RefSeq" id="WP_106186947.1">
    <property type="nucleotide sequence ID" value="NZ_PVTF01000003.1"/>
</dbReference>
<sequence length="182" mass="20499">MRELTNAHLVAMARLGDEGAWREIVQRHLPLIWSVARAARLREADAADVCQCTWLALAEHLHRIREPARLSGWLVTTARHEASRVRKIRGRELPVDLWGPPEPALPGPEEGVLADDRAVRLWRAFAGLTDQCRDILRMVAHAPELSYQEVARVLGMPVGSLGSTRSRCLAVLRRRMDAEVRV</sequence>
<protein>
    <submittedName>
        <fullName evidence="7">RNA polymerase sigma factor (Sigma-70 family)</fullName>
    </submittedName>
</protein>
<evidence type="ECO:0000256" key="1">
    <source>
        <dbReference type="ARBA" id="ARBA00010641"/>
    </source>
</evidence>
<evidence type="ECO:0000256" key="4">
    <source>
        <dbReference type="ARBA" id="ARBA00023125"/>
    </source>
</evidence>
<dbReference type="NCBIfam" id="TIGR02937">
    <property type="entry name" value="sigma70-ECF"/>
    <property type="match status" value="1"/>
</dbReference>
<dbReference type="GO" id="GO:0006352">
    <property type="term" value="P:DNA-templated transcription initiation"/>
    <property type="evidence" value="ECO:0007669"/>
    <property type="project" value="InterPro"/>
</dbReference>
<dbReference type="InterPro" id="IPR036388">
    <property type="entry name" value="WH-like_DNA-bd_sf"/>
</dbReference>
<keyword evidence="4" id="KW-0238">DNA-binding</keyword>
<dbReference type="InterPro" id="IPR039425">
    <property type="entry name" value="RNA_pol_sigma-70-like"/>
</dbReference>
<name>A0A2T0TCG8_9PSEU</name>
<dbReference type="Pfam" id="PF04542">
    <property type="entry name" value="Sigma70_r2"/>
    <property type="match status" value="1"/>
</dbReference>
<gene>
    <name evidence="7" type="ORF">CLV43_10392</name>
</gene>
<evidence type="ECO:0000256" key="5">
    <source>
        <dbReference type="ARBA" id="ARBA00023163"/>
    </source>
</evidence>
<reference evidence="7 8" key="1">
    <citation type="submission" date="2018-03" db="EMBL/GenBank/DDBJ databases">
        <title>Genomic Encyclopedia of Archaeal and Bacterial Type Strains, Phase II (KMG-II): from individual species to whole genera.</title>
        <authorList>
            <person name="Goeker M."/>
        </authorList>
    </citation>
    <scope>NUCLEOTIDE SEQUENCE [LARGE SCALE GENOMIC DNA]</scope>
    <source>
        <strain evidence="7 8">DSM 44720</strain>
    </source>
</reference>
<dbReference type="InterPro" id="IPR014284">
    <property type="entry name" value="RNA_pol_sigma-70_dom"/>
</dbReference>
<evidence type="ECO:0000256" key="2">
    <source>
        <dbReference type="ARBA" id="ARBA00023015"/>
    </source>
</evidence>
<dbReference type="GO" id="GO:0003677">
    <property type="term" value="F:DNA binding"/>
    <property type="evidence" value="ECO:0007669"/>
    <property type="project" value="UniProtKB-KW"/>
</dbReference>
<organism evidence="7 8">
    <name type="scientific">Umezawaea tangerina</name>
    <dbReference type="NCBI Taxonomy" id="84725"/>
    <lineage>
        <taxon>Bacteria</taxon>
        <taxon>Bacillati</taxon>
        <taxon>Actinomycetota</taxon>
        <taxon>Actinomycetes</taxon>
        <taxon>Pseudonocardiales</taxon>
        <taxon>Pseudonocardiaceae</taxon>
        <taxon>Umezawaea</taxon>
    </lineage>
</organism>
<dbReference type="AlphaFoldDB" id="A0A2T0TCG8"/>
<dbReference type="SUPFAM" id="SSF88659">
    <property type="entry name" value="Sigma3 and sigma4 domains of RNA polymerase sigma factors"/>
    <property type="match status" value="1"/>
</dbReference>
<evidence type="ECO:0000259" key="6">
    <source>
        <dbReference type="Pfam" id="PF04542"/>
    </source>
</evidence>
<keyword evidence="8" id="KW-1185">Reference proteome</keyword>
<keyword evidence="3" id="KW-0731">Sigma factor</keyword>
<keyword evidence="5" id="KW-0804">Transcription</keyword>
<feature type="domain" description="RNA polymerase sigma-70 region 2" evidence="6">
    <location>
        <begin position="24"/>
        <end position="84"/>
    </location>
</feature>
<comment type="caution">
    <text evidence="7">The sequence shown here is derived from an EMBL/GenBank/DDBJ whole genome shotgun (WGS) entry which is preliminary data.</text>
</comment>
<proteinExistence type="inferred from homology"/>
<dbReference type="Gene3D" id="1.10.1740.10">
    <property type="match status" value="1"/>
</dbReference>
<evidence type="ECO:0000313" key="8">
    <source>
        <dbReference type="Proteomes" id="UP000239494"/>
    </source>
</evidence>
<accession>A0A2T0TCG8</accession>
<dbReference type="PANTHER" id="PTHR43133">
    <property type="entry name" value="RNA POLYMERASE ECF-TYPE SIGMA FACTO"/>
    <property type="match status" value="1"/>
</dbReference>
<keyword evidence="2" id="KW-0805">Transcription regulation</keyword>
<dbReference type="EMBL" id="PVTF01000003">
    <property type="protein sequence ID" value="PRY43349.1"/>
    <property type="molecule type" value="Genomic_DNA"/>
</dbReference>
<dbReference type="Proteomes" id="UP000239494">
    <property type="component" value="Unassembled WGS sequence"/>
</dbReference>
<comment type="similarity">
    <text evidence="1">Belongs to the sigma-70 factor family. ECF subfamily.</text>
</comment>
<dbReference type="GO" id="GO:0016987">
    <property type="term" value="F:sigma factor activity"/>
    <property type="evidence" value="ECO:0007669"/>
    <property type="project" value="UniProtKB-KW"/>
</dbReference>
<dbReference type="Gene3D" id="1.10.10.10">
    <property type="entry name" value="Winged helix-like DNA-binding domain superfamily/Winged helix DNA-binding domain"/>
    <property type="match status" value="1"/>
</dbReference>
<dbReference type="InterPro" id="IPR007627">
    <property type="entry name" value="RNA_pol_sigma70_r2"/>
</dbReference>